<sequence>MNTFIKLISGISILLFTCKNIQPNNKQDFTLLHQPVRNDTITKLELSTRELRSNVIPDSIFTMTNLKYLSITGMDCDFRLTDKNGNNVTQCWVLEKIPSGIAKLSNLETLSLTLNGVQRLPNEICSLQKLKTLDLTDNVALSDINVITKLSNLENLYLFGCYLEELPPDIGKLKRLKELGLTGNQLSTEEIKRIKLALPTCHIVYTP</sequence>
<organism evidence="4 5">
    <name type="scientific">Xanthocytophaga flava</name>
    <dbReference type="NCBI Taxonomy" id="3048013"/>
    <lineage>
        <taxon>Bacteria</taxon>
        <taxon>Pseudomonadati</taxon>
        <taxon>Bacteroidota</taxon>
        <taxon>Cytophagia</taxon>
        <taxon>Cytophagales</taxon>
        <taxon>Rhodocytophagaceae</taxon>
        <taxon>Xanthocytophaga</taxon>
    </lineage>
</organism>
<accession>A0AAE3UDJ2</accession>
<dbReference type="InterPro" id="IPR032675">
    <property type="entry name" value="LRR_dom_sf"/>
</dbReference>
<evidence type="ECO:0000256" key="1">
    <source>
        <dbReference type="ARBA" id="ARBA00022614"/>
    </source>
</evidence>
<evidence type="ECO:0000259" key="3">
    <source>
        <dbReference type="Pfam" id="PF23598"/>
    </source>
</evidence>
<proteinExistence type="predicted"/>
<dbReference type="InterPro" id="IPR050216">
    <property type="entry name" value="LRR_domain-containing"/>
</dbReference>
<keyword evidence="1" id="KW-0433">Leucine-rich repeat</keyword>
<evidence type="ECO:0000256" key="2">
    <source>
        <dbReference type="ARBA" id="ARBA00022737"/>
    </source>
</evidence>
<evidence type="ECO:0000313" key="4">
    <source>
        <dbReference type="EMBL" id="MDJ1485839.1"/>
    </source>
</evidence>
<gene>
    <name evidence="4" type="ORF">QNI16_35485</name>
</gene>
<comment type="caution">
    <text evidence="4">The sequence shown here is derived from an EMBL/GenBank/DDBJ whole genome shotgun (WGS) entry which is preliminary data.</text>
</comment>
<reference evidence="4" key="1">
    <citation type="submission" date="2023-05" db="EMBL/GenBank/DDBJ databases">
        <authorList>
            <person name="Zhang X."/>
        </authorList>
    </citation>
    <scope>NUCLEOTIDE SEQUENCE</scope>
    <source>
        <strain evidence="4">YF14B1</strain>
    </source>
</reference>
<protein>
    <recommendedName>
        <fullName evidence="3">Disease resistance R13L4/SHOC-2-like LRR domain-containing protein</fullName>
    </recommendedName>
</protein>
<dbReference type="Gene3D" id="3.80.10.10">
    <property type="entry name" value="Ribonuclease Inhibitor"/>
    <property type="match status" value="1"/>
</dbReference>
<dbReference type="InterPro" id="IPR055414">
    <property type="entry name" value="LRR_R13L4/SHOC2-like"/>
</dbReference>
<dbReference type="PANTHER" id="PTHR48051:SF54">
    <property type="entry name" value="LEUCINE-RICH REPEAT-CONTAINING PROTEIN"/>
    <property type="match status" value="1"/>
</dbReference>
<dbReference type="EMBL" id="JASJOS010000024">
    <property type="protein sequence ID" value="MDJ1485839.1"/>
    <property type="molecule type" value="Genomic_DNA"/>
</dbReference>
<keyword evidence="2" id="KW-0677">Repeat</keyword>
<dbReference type="PANTHER" id="PTHR48051">
    <property type="match status" value="1"/>
</dbReference>
<feature type="domain" description="Disease resistance R13L4/SHOC-2-like LRR" evidence="3">
    <location>
        <begin position="59"/>
        <end position="190"/>
    </location>
</feature>
<dbReference type="InterPro" id="IPR003591">
    <property type="entry name" value="Leu-rich_rpt_typical-subtyp"/>
</dbReference>
<dbReference type="GO" id="GO:0005737">
    <property type="term" value="C:cytoplasm"/>
    <property type="evidence" value="ECO:0007669"/>
    <property type="project" value="TreeGrafter"/>
</dbReference>
<evidence type="ECO:0000313" key="5">
    <source>
        <dbReference type="Proteomes" id="UP001241110"/>
    </source>
</evidence>
<dbReference type="SMART" id="SM00369">
    <property type="entry name" value="LRR_TYP"/>
    <property type="match status" value="2"/>
</dbReference>
<name>A0AAE3UDJ2_9BACT</name>
<dbReference type="Proteomes" id="UP001241110">
    <property type="component" value="Unassembled WGS sequence"/>
</dbReference>
<dbReference type="SUPFAM" id="SSF52047">
    <property type="entry name" value="RNI-like"/>
    <property type="match status" value="1"/>
</dbReference>
<dbReference type="Pfam" id="PF23598">
    <property type="entry name" value="LRR_14"/>
    <property type="match status" value="1"/>
</dbReference>
<dbReference type="AlphaFoldDB" id="A0AAE3UDJ2"/>
<dbReference type="RefSeq" id="WP_313988917.1">
    <property type="nucleotide sequence ID" value="NZ_JASJOS010000024.1"/>
</dbReference>